<dbReference type="GO" id="GO:0005520">
    <property type="term" value="F:insulin-like growth factor binding"/>
    <property type="evidence" value="ECO:0007669"/>
    <property type="project" value="InterPro"/>
</dbReference>
<name>A0A6P3IZT4_BISBB</name>
<dbReference type="Proteomes" id="UP000515208">
    <property type="component" value="Unplaced"/>
</dbReference>
<dbReference type="PROSITE" id="PS50835">
    <property type="entry name" value="IG_LIKE"/>
    <property type="match status" value="1"/>
</dbReference>
<evidence type="ECO:0000256" key="4">
    <source>
        <dbReference type="ARBA" id="ARBA00023157"/>
    </source>
</evidence>
<keyword evidence="9" id="KW-0646">Protease inhibitor</keyword>
<dbReference type="PANTHER" id="PTHR14186:SF21">
    <property type="entry name" value="KAZAL-TYPE SERINE PROTEASE INHIBITOR DOMAIN-CONTAINING PROTEIN 1"/>
    <property type="match status" value="1"/>
</dbReference>
<organism evidence="8 9">
    <name type="scientific">Bison bison bison</name>
    <name type="common">North American plains bison</name>
    <dbReference type="NCBI Taxonomy" id="43346"/>
    <lineage>
        <taxon>Eukaryota</taxon>
        <taxon>Metazoa</taxon>
        <taxon>Chordata</taxon>
        <taxon>Craniata</taxon>
        <taxon>Vertebrata</taxon>
        <taxon>Euteleostomi</taxon>
        <taxon>Mammalia</taxon>
        <taxon>Eutheria</taxon>
        <taxon>Laurasiatheria</taxon>
        <taxon>Artiodactyla</taxon>
        <taxon>Ruminantia</taxon>
        <taxon>Pecora</taxon>
        <taxon>Bovidae</taxon>
        <taxon>Bovinae</taxon>
        <taxon>Bison</taxon>
    </lineage>
</organism>
<feature type="chain" id="PRO_5027864573" evidence="6">
    <location>
        <begin position="31"/>
        <end position="195"/>
    </location>
</feature>
<gene>
    <name evidence="9" type="primary">KAZALD1</name>
</gene>
<keyword evidence="9" id="KW-0722">Serine protease inhibitor</keyword>
<dbReference type="InterPro" id="IPR013783">
    <property type="entry name" value="Ig-like_fold"/>
</dbReference>
<dbReference type="SUPFAM" id="SSF48726">
    <property type="entry name" value="Immunoglobulin"/>
    <property type="match status" value="1"/>
</dbReference>
<evidence type="ECO:0000256" key="5">
    <source>
        <dbReference type="ARBA" id="ARBA00023319"/>
    </source>
</evidence>
<dbReference type="SMART" id="SM00408">
    <property type="entry name" value="IGc2"/>
    <property type="match status" value="1"/>
</dbReference>
<dbReference type="GeneID" id="105002798"/>
<dbReference type="GO" id="GO:0005615">
    <property type="term" value="C:extracellular space"/>
    <property type="evidence" value="ECO:0007669"/>
    <property type="project" value="TreeGrafter"/>
</dbReference>
<keyword evidence="3 6" id="KW-0732">Signal</keyword>
<protein>
    <submittedName>
        <fullName evidence="9">Kazal-type serine protease inhibitor domain-containing protein 1</fullName>
    </submittedName>
</protein>
<evidence type="ECO:0000256" key="1">
    <source>
        <dbReference type="ARBA" id="ARBA00004613"/>
    </source>
</evidence>
<dbReference type="AlphaFoldDB" id="A0A6P3IZT4"/>
<sequence>MPQPPAAALALPVLLLLLLLVVRTPPPTGARPSPGPDYLRRGWLRLPDANLTVAHPGPCESAPQILLHPYDVWNVTGQDVIFGCEVFAYPMASIEWRKDGLDIQLPGDDPHISVQFRGGPQRFEVTGWLQIQAVRPSDEGTYRCLARNALGQVEAPASLTVLTPDQLNSTGIPQLLSLHLAPEEEAESEEGEDYY</sequence>
<evidence type="ECO:0000313" key="8">
    <source>
        <dbReference type="Proteomes" id="UP000515208"/>
    </source>
</evidence>
<dbReference type="SMART" id="SM00409">
    <property type="entry name" value="IG"/>
    <property type="match status" value="1"/>
</dbReference>
<proteinExistence type="predicted"/>
<keyword evidence="5" id="KW-0393">Immunoglobulin domain</keyword>
<evidence type="ECO:0000256" key="3">
    <source>
        <dbReference type="ARBA" id="ARBA00022729"/>
    </source>
</evidence>
<accession>A0A6P3IZT4</accession>
<dbReference type="InterPro" id="IPR013098">
    <property type="entry name" value="Ig_I-set"/>
</dbReference>
<dbReference type="GO" id="GO:0009966">
    <property type="term" value="P:regulation of signal transduction"/>
    <property type="evidence" value="ECO:0007669"/>
    <property type="project" value="TreeGrafter"/>
</dbReference>
<dbReference type="Pfam" id="PF07679">
    <property type="entry name" value="I-set"/>
    <property type="match status" value="1"/>
</dbReference>
<keyword evidence="8" id="KW-1185">Reference proteome</keyword>
<dbReference type="Gene3D" id="2.60.40.10">
    <property type="entry name" value="Immunoglobulins"/>
    <property type="match status" value="1"/>
</dbReference>
<keyword evidence="4" id="KW-1015">Disulfide bond</keyword>
<dbReference type="GO" id="GO:0001558">
    <property type="term" value="P:regulation of cell growth"/>
    <property type="evidence" value="ECO:0007669"/>
    <property type="project" value="InterPro"/>
</dbReference>
<dbReference type="InterPro" id="IPR011390">
    <property type="entry name" value="IGFBP_rP_mac25"/>
</dbReference>
<dbReference type="CTD" id="81621"/>
<feature type="domain" description="Ig-like" evidence="7">
    <location>
        <begin position="63"/>
        <end position="160"/>
    </location>
</feature>
<dbReference type="InterPro" id="IPR003598">
    <property type="entry name" value="Ig_sub2"/>
</dbReference>
<feature type="signal peptide" evidence="6">
    <location>
        <begin position="1"/>
        <end position="30"/>
    </location>
</feature>
<evidence type="ECO:0000313" key="9">
    <source>
        <dbReference type="RefSeq" id="XP_010857909.1"/>
    </source>
</evidence>
<dbReference type="InterPro" id="IPR036179">
    <property type="entry name" value="Ig-like_dom_sf"/>
</dbReference>
<dbReference type="PANTHER" id="PTHR14186">
    <property type="entry name" value="INSULIN-LIKE GROWTH FACTOR BINDING PROTEIN-RELATED"/>
    <property type="match status" value="1"/>
</dbReference>
<evidence type="ECO:0000256" key="2">
    <source>
        <dbReference type="ARBA" id="ARBA00022525"/>
    </source>
</evidence>
<dbReference type="InterPro" id="IPR003599">
    <property type="entry name" value="Ig_sub"/>
</dbReference>
<evidence type="ECO:0000256" key="6">
    <source>
        <dbReference type="SAM" id="SignalP"/>
    </source>
</evidence>
<keyword evidence="2" id="KW-0964">Secreted</keyword>
<dbReference type="OrthoDB" id="10029006at2759"/>
<dbReference type="RefSeq" id="XP_010857909.1">
    <property type="nucleotide sequence ID" value="XM_010859607.1"/>
</dbReference>
<dbReference type="FunFam" id="2.60.40.10:FF:000032">
    <property type="entry name" value="palladin isoform X1"/>
    <property type="match status" value="1"/>
</dbReference>
<comment type="subcellular location">
    <subcellularLocation>
        <location evidence="1">Secreted</location>
    </subcellularLocation>
</comment>
<evidence type="ECO:0000259" key="7">
    <source>
        <dbReference type="PROSITE" id="PS50835"/>
    </source>
</evidence>
<reference evidence="9" key="1">
    <citation type="submission" date="2025-08" db="UniProtKB">
        <authorList>
            <consortium name="RefSeq"/>
        </authorList>
    </citation>
    <scope>IDENTIFICATION</scope>
    <source>
        <tissue evidence="9">Blood</tissue>
    </source>
</reference>
<dbReference type="InterPro" id="IPR007110">
    <property type="entry name" value="Ig-like_dom"/>
</dbReference>
<dbReference type="KEGG" id="bbis:105002798"/>
<dbReference type="GO" id="GO:0004867">
    <property type="term" value="F:serine-type endopeptidase inhibitor activity"/>
    <property type="evidence" value="ECO:0007669"/>
    <property type="project" value="UniProtKB-KW"/>
</dbReference>